<keyword evidence="9" id="KW-0902">Two-component regulatory system</keyword>
<dbReference type="InterPro" id="IPR036097">
    <property type="entry name" value="HisK_dim/P_sf"/>
</dbReference>
<dbReference type="InterPro" id="IPR004358">
    <property type="entry name" value="Sig_transdc_His_kin-like_C"/>
</dbReference>
<evidence type="ECO:0000256" key="6">
    <source>
        <dbReference type="ARBA" id="ARBA00022692"/>
    </source>
</evidence>
<dbReference type="InterPro" id="IPR003661">
    <property type="entry name" value="HisK_dim/P_dom"/>
</dbReference>
<accession>A0AA86XT70</accession>
<keyword evidence="6" id="KW-0812">Transmembrane</keyword>
<feature type="domain" description="Histidine kinase" evidence="11">
    <location>
        <begin position="268"/>
        <end position="485"/>
    </location>
</feature>
<evidence type="ECO:0000256" key="9">
    <source>
        <dbReference type="ARBA" id="ARBA00023012"/>
    </source>
</evidence>
<keyword evidence="14" id="KW-1185">Reference proteome</keyword>
<dbReference type="PANTHER" id="PTHR45436">
    <property type="entry name" value="SENSOR HISTIDINE KINASE YKOH"/>
    <property type="match status" value="1"/>
</dbReference>
<dbReference type="EMBL" id="CCKJ01000037">
    <property type="protein sequence ID" value="CDT77370.1"/>
    <property type="molecule type" value="Genomic_DNA"/>
</dbReference>
<dbReference type="Pfam" id="PF00512">
    <property type="entry name" value="HisKA"/>
    <property type="match status" value="1"/>
</dbReference>
<dbReference type="InterPro" id="IPR036890">
    <property type="entry name" value="HATPase_C_sf"/>
</dbReference>
<feature type="domain" description="HAMP" evidence="12">
    <location>
        <begin position="209"/>
        <end position="260"/>
    </location>
</feature>
<dbReference type="AlphaFoldDB" id="A0AA86XT70"/>
<dbReference type="Gene3D" id="6.10.340.10">
    <property type="match status" value="1"/>
</dbReference>
<dbReference type="InterPro" id="IPR005467">
    <property type="entry name" value="His_kinase_dom"/>
</dbReference>
<dbReference type="SUPFAM" id="SSF47384">
    <property type="entry name" value="Homodimeric domain of signal transducing histidine kinase"/>
    <property type="match status" value="1"/>
</dbReference>
<reference evidence="13 14" key="1">
    <citation type="submission" date="2014-06" db="EMBL/GenBank/DDBJ databases">
        <authorList>
            <person name="Le Roux F."/>
        </authorList>
    </citation>
    <scope>NUCLEOTIDE SEQUENCE [LARGE SCALE GENOMIC DNA]</scope>
    <source>
        <strain evidence="13 14">J2-31</strain>
    </source>
</reference>
<evidence type="ECO:0000313" key="14">
    <source>
        <dbReference type="Proteomes" id="UP000041625"/>
    </source>
</evidence>
<dbReference type="SMART" id="SM00388">
    <property type="entry name" value="HisKA"/>
    <property type="match status" value="1"/>
</dbReference>
<dbReference type="PRINTS" id="PR00344">
    <property type="entry name" value="BCTRLSENSOR"/>
</dbReference>
<dbReference type="PROSITE" id="PS50885">
    <property type="entry name" value="HAMP"/>
    <property type="match status" value="1"/>
</dbReference>
<dbReference type="SUPFAM" id="SSF55874">
    <property type="entry name" value="ATPase domain of HSP90 chaperone/DNA topoisomerase II/histidine kinase"/>
    <property type="match status" value="1"/>
</dbReference>
<keyword evidence="10" id="KW-0472">Membrane</keyword>
<protein>
    <recommendedName>
        <fullName evidence="3">histidine kinase</fullName>
        <ecNumber evidence="3">2.7.13.3</ecNumber>
    </recommendedName>
</protein>
<dbReference type="SMART" id="SM00387">
    <property type="entry name" value="HATPase_c"/>
    <property type="match status" value="1"/>
</dbReference>
<dbReference type="InterPro" id="IPR050428">
    <property type="entry name" value="TCS_sensor_his_kinase"/>
</dbReference>
<dbReference type="Gene3D" id="3.30.565.10">
    <property type="entry name" value="Histidine kinase-like ATPase, C-terminal domain"/>
    <property type="match status" value="1"/>
</dbReference>
<comment type="caution">
    <text evidence="13">The sequence shown here is derived from an EMBL/GenBank/DDBJ whole genome shotgun (WGS) entry which is preliminary data.</text>
</comment>
<dbReference type="GO" id="GO:0005886">
    <property type="term" value="C:plasma membrane"/>
    <property type="evidence" value="ECO:0007669"/>
    <property type="project" value="TreeGrafter"/>
</dbReference>
<comment type="catalytic activity">
    <reaction evidence="1">
        <text>ATP + protein L-histidine = ADP + protein N-phospho-L-histidine.</text>
        <dbReference type="EC" id="2.7.13.3"/>
    </reaction>
</comment>
<dbReference type="PROSITE" id="PS50109">
    <property type="entry name" value="HIS_KIN"/>
    <property type="match status" value="1"/>
</dbReference>
<dbReference type="InterPro" id="IPR013727">
    <property type="entry name" value="2CSK_N"/>
</dbReference>
<evidence type="ECO:0000256" key="2">
    <source>
        <dbReference type="ARBA" id="ARBA00004370"/>
    </source>
</evidence>
<organism evidence="13 14">
    <name type="scientific">Vibrio coralliirubri</name>
    <dbReference type="NCBI Taxonomy" id="1516159"/>
    <lineage>
        <taxon>Bacteria</taxon>
        <taxon>Pseudomonadati</taxon>
        <taxon>Pseudomonadota</taxon>
        <taxon>Gammaproteobacteria</taxon>
        <taxon>Vibrionales</taxon>
        <taxon>Vibrionaceae</taxon>
        <taxon>Vibrio</taxon>
    </lineage>
</organism>
<gene>
    <name evidence="13" type="ORF">VCR31J2_1310443</name>
</gene>
<keyword evidence="5" id="KW-0808">Transferase</keyword>
<evidence type="ECO:0000256" key="4">
    <source>
        <dbReference type="ARBA" id="ARBA00022553"/>
    </source>
</evidence>
<dbReference type="CDD" id="cd00075">
    <property type="entry name" value="HATPase"/>
    <property type="match status" value="1"/>
</dbReference>
<evidence type="ECO:0000256" key="8">
    <source>
        <dbReference type="ARBA" id="ARBA00022989"/>
    </source>
</evidence>
<dbReference type="GO" id="GO:0000155">
    <property type="term" value="F:phosphorelay sensor kinase activity"/>
    <property type="evidence" value="ECO:0007669"/>
    <property type="project" value="InterPro"/>
</dbReference>
<evidence type="ECO:0000256" key="3">
    <source>
        <dbReference type="ARBA" id="ARBA00012438"/>
    </source>
</evidence>
<evidence type="ECO:0000256" key="1">
    <source>
        <dbReference type="ARBA" id="ARBA00000085"/>
    </source>
</evidence>
<dbReference type="Pfam" id="PF08521">
    <property type="entry name" value="2CSK_N"/>
    <property type="match status" value="1"/>
</dbReference>
<keyword evidence="8" id="KW-1133">Transmembrane helix</keyword>
<dbReference type="Proteomes" id="UP000041625">
    <property type="component" value="Unassembled WGS sequence"/>
</dbReference>
<dbReference type="InterPro" id="IPR003594">
    <property type="entry name" value="HATPase_dom"/>
</dbReference>
<evidence type="ECO:0000256" key="5">
    <source>
        <dbReference type="ARBA" id="ARBA00022679"/>
    </source>
</evidence>
<comment type="subcellular location">
    <subcellularLocation>
        <location evidence="2">Membrane</location>
    </subcellularLocation>
</comment>
<evidence type="ECO:0000259" key="11">
    <source>
        <dbReference type="PROSITE" id="PS50109"/>
    </source>
</evidence>
<dbReference type="Pfam" id="PF02518">
    <property type="entry name" value="HATPase_c"/>
    <property type="match status" value="1"/>
</dbReference>
<dbReference type="Gene3D" id="1.10.287.130">
    <property type="match status" value="1"/>
</dbReference>
<dbReference type="InterPro" id="IPR003660">
    <property type="entry name" value="HAMP_dom"/>
</dbReference>
<proteinExistence type="predicted"/>
<dbReference type="EC" id="2.7.13.3" evidence="3"/>
<keyword evidence="7 13" id="KW-0418">Kinase</keyword>
<evidence type="ECO:0000259" key="12">
    <source>
        <dbReference type="PROSITE" id="PS50885"/>
    </source>
</evidence>
<dbReference type="PANTHER" id="PTHR45436:SF1">
    <property type="entry name" value="SENSOR PROTEIN QSEC"/>
    <property type="match status" value="1"/>
</dbReference>
<evidence type="ECO:0000256" key="10">
    <source>
        <dbReference type="ARBA" id="ARBA00023136"/>
    </source>
</evidence>
<sequence length="490" mass="55577">MTELSKPVRFRFRTKSLRFQLLFSATCLLCLISLLTLVAVKRYAYQTTQMFYDRQLNNAALQIIEQVRFNGLTFSVDIPTAAFKSLADSPRDKVFYLVASSSNSSESGYITGYKELLDDQLVRDQIEQYQIKLEPEAAYFYLTFKDEWVRLSLVSRIMNTREGPQNIYVLVGQTTQARQVWEKQLSDHAVKLLLAVTLSALLVIFVLIVKVLKPVNEINNKMERRSNLDLTPINLDAPEEVEHLVDTINVFMSQLDKNLTNLKNFTGEAAHQLKTPIAGIKAQIELAKSKANDSHTLDYLDKVTGACEVLERTVEQLLNHATIRHRYQSIEPTEIDFNELVKQTSRGLAMNALSKDIELSYIESLKFHIRGDSFALTQMLTNLIENAIKYSPKGSTIEVELVQQGSKAVLYVRDFGPGIDEQDKPHVFEMFYRSPNALSQGTGLGMSIALDVAQKSNAIMSLEDTNPNETDNGGLTVKIQFPHTYWWEVL</sequence>
<name>A0AA86XT70_9VIBR</name>
<keyword evidence="4" id="KW-0597">Phosphoprotein</keyword>
<evidence type="ECO:0000256" key="7">
    <source>
        <dbReference type="ARBA" id="ARBA00022777"/>
    </source>
</evidence>
<evidence type="ECO:0000313" key="13">
    <source>
        <dbReference type="EMBL" id="CDT77370.1"/>
    </source>
</evidence>
<dbReference type="CDD" id="cd00082">
    <property type="entry name" value="HisKA"/>
    <property type="match status" value="1"/>
</dbReference>